<dbReference type="AlphaFoldDB" id="X6P648"/>
<organism evidence="1 2">
    <name type="scientific">Reticulomyxa filosa</name>
    <dbReference type="NCBI Taxonomy" id="46433"/>
    <lineage>
        <taxon>Eukaryota</taxon>
        <taxon>Sar</taxon>
        <taxon>Rhizaria</taxon>
        <taxon>Retaria</taxon>
        <taxon>Foraminifera</taxon>
        <taxon>Monothalamids</taxon>
        <taxon>Reticulomyxidae</taxon>
        <taxon>Reticulomyxa</taxon>
    </lineage>
</organism>
<protein>
    <submittedName>
        <fullName evidence="1">Uncharacterized protein</fullName>
    </submittedName>
</protein>
<gene>
    <name evidence="1" type="ORF">RFI_03539</name>
</gene>
<dbReference type="Proteomes" id="UP000023152">
    <property type="component" value="Unassembled WGS sequence"/>
</dbReference>
<dbReference type="EMBL" id="ASPP01003297">
    <property type="protein sequence ID" value="ETO33564.1"/>
    <property type="molecule type" value="Genomic_DNA"/>
</dbReference>
<comment type="caution">
    <text evidence="1">The sequence shown here is derived from an EMBL/GenBank/DDBJ whole genome shotgun (WGS) entry which is preliminary data.</text>
</comment>
<proteinExistence type="predicted"/>
<keyword evidence="2" id="KW-1185">Reference proteome</keyword>
<name>X6P648_RETFI</name>
<reference evidence="1 2" key="1">
    <citation type="journal article" date="2013" name="Curr. Biol.">
        <title>The Genome of the Foraminiferan Reticulomyxa filosa.</title>
        <authorList>
            <person name="Glockner G."/>
            <person name="Hulsmann N."/>
            <person name="Schleicher M."/>
            <person name="Noegel A.A."/>
            <person name="Eichinger L."/>
            <person name="Gallinger C."/>
            <person name="Pawlowski J."/>
            <person name="Sierra R."/>
            <person name="Euteneuer U."/>
            <person name="Pillet L."/>
            <person name="Moustafa A."/>
            <person name="Platzer M."/>
            <person name="Groth M."/>
            <person name="Szafranski K."/>
            <person name="Schliwa M."/>
        </authorList>
    </citation>
    <scope>NUCLEOTIDE SEQUENCE [LARGE SCALE GENOMIC DNA]</scope>
</reference>
<accession>X6P648</accession>
<evidence type="ECO:0000313" key="1">
    <source>
        <dbReference type="EMBL" id="ETO33564.1"/>
    </source>
</evidence>
<sequence length="317" mass="36782">MKPLNLTPVGIGVRGNQSLLSSSSGVKPGQQAMLKKLKNWSWMGKSLAVSDIMKYEWYVNETHPKLLDHFDGATLFAGLEPWMSRSCQDQCLTFVKGLEYWRTGDGNDDDDGIAPDTYTAEEEELDLFLSSSAVVYSSAHFFRYMNVTYWLSLMKAVNHSLPIFQKLPKTRSFPNALARFPNDQPYLTREALLCKFHHMAANLEIAKQLVHWQWYLEWYNYICHVLHFFGIDKIDKDIVIFDVESDSPLKLVRFLQPFGLYLNTAFYTHTSLVNKRVRKYPTREAQENYYQRKVLPMILTHASEYVQIRTVCGLDVH</sequence>
<evidence type="ECO:0000313" key="2">
    <source>
        <dbReference type="Proteomes" id="UP000023152"/>
    </source>
</evidence>